<feature type="non-terminal residue" evidence="1">
    <location>
        <position position="1"/>
    </location>
</feature>
<gene>
    <name evidence="1" type="ORF">UU74_C0017G0007</name>
</gene>
<organism evidence="1 2">
    <name type="scientific">Candidatus Woesebacteria bacterium GW2011_GWA1_41_7</name>
    <dbReference type="NCBI Taxonomy" id="1618556"/>
    <lineage>
        <taxon>Bacteria</taxon>
        <taxon>Candidatus Woeseibacteriota</taxon>
    </lineage>
</organism>
<reference evidence="1 2" key="1">
    <citation type="journal article" date="2015" name="Nature">
        <title>rRNA introns, odd ribosomes, and small enigmatic genomes across a large radiation of phyla.</title>
        <authorList>
            <person name="Brown C.T."/>
            <person name="Hug L.A."/>
            <person name="Thomas B.C."/>
            <person name="Sharon I."/>
            <person name="Castelle C.J."/>
            <person name="Singh A."/>
            <person name="Wilkins M.J."/>
            <person name="Williams K.H."/>
            <person name="Banfield J.F."/>
        </authorList>
    </citation>
    <scope>NUCLEOTIDE SEQUENCE [LARGE SCALE GENOMIC DNA]</scope>
</reference>
<evidence type="ECO:0000313" key="2">
    <source>
        <dbReference type="Proteomes" id="UP000033969"/>
    </source>
</evidence>
<sequence length="74" mass="8303">AEHSLLSEVKIYRQADNSIVYVVTTEKETLVYTSNLENLFPPFIPLYVYGYLYSSGDKVLSAEFANGTVQYGSV</sequence>
<evidence type="ECO:0000313" key="1">
    <source>
        <dbReference type="EMBL" id="KKS17819.1"/>
    </source>
</evidence>
<comment type="caution">
    <text evidence="1">The sequence shown here is derived from an EMBL/GenBank/DDBJ whole genome shotgun (WGS) entry which is preliminary data.</text>
</comment>
<dbReference type="EMBL" id="LCBU01000017">
    <property type="protein sequence ID" value="KKS17819.1"/>
    <property type="molecule type" value="Genomic_DNA"/>
</dbReference>
<accession>A0A0G0WYF3</accession>
<name>A0A0G0WYF3_9BACT</name>
<protein>
    <submittedName>
        <fullName evidence="1">Uncharacterized protein</fullName>
    </submittedName>
</protein>
<dbReference type="Proteomes" id="UP000033969">
    <property type="component" value="Unassembled WGS sequence"/>
</dbReference>
<proteinExistence type="predicted"/>
<dbReference type="AlphaFoldDB" id="A0A0G0WYF3"/>